<organism evidence="2 3">
    <name type="scientific">Sorangium cellulosum</name>
    <name type="common">Polyangium cellulosum</name>
    <dbReference type="NCBI Taxonomy" id="56"/>
    <lineage>
        <taxon>Bacteria</taxon>
        <taxon>Pseudomonadati</taxon>
        <taxon>Myxococcota</taxon>
        <taxon>Polyangia</taxon>
        <taxon>Polyangiales</taxon>
        <taxon>Polyangiaceae</taxon>
        <taxon>Sorangium</taxon>
    </lineage>
</organism>
<proteinExistence type="predicted"/>
<keyword evidence="1" id="KW-0812">Transmembrane</keyword>
<comment type="caution">
    <text evidence="2">The sequence shown here is derived from an EMBL/GenBank/DDBJ whole genome shotgun (WGS) entry which is preliminary data.</text>
</comment>
<protein>
    <submittedName>
        <fullName evidence="2">Uncharacterized protein</fullName>
    </submittedName>
</protein>
<keyword evidence="1" id="KW-0472">Membrane</keyword>
<gene>
    <name evidence="2" type="ORF">BE17_16910</name>
</gene>
<dbReference type="Proteomes" id="UP000075635">
    <property type="component" value="Unassembled WGS sequence"/>
</dbReference>
<name>A0A150RZM2_SORCE</name>
<evidence type="ECO:0000313" key="2">
    <source>
        <dbReference type="EMBL" id="KYF85238.1"/>
    </source>
</evidence>
<feature type="transmembrane region" description="Helical" evidence="1">
    <location>
        <begin position="78"/>
        <end position="99"/>
    </location>
</feature>
<dbReference type="EMBL" id="JEMB01001763">
    <property type="protein sequence ID" value="KYF85238.1"/>
    <property type="molecule type" value="Genomic_DNA"/>
</dbReference>
<dbReference type="AlphaFoldDB" id="A0A150RZM2"/>
<evidence type="ECO:0000313" key="3">
    <source>
        <dbReference type="Proteomes" id="UP000075635"/>
    </source>
</evidence>
<accession>A0A150RZM2</accession>
<reference evidence="2 3" key="1">
    <citation type="submission" date="2014-02" db="EMBL/GenBank/DDBJ databases">
        <title>The small core and large imbalanced accessory genome model reveals a collaborative survival strategy of Sorangium cellulosum strains in nature.</title>
        <authorList>
            <person name="Han K."/>
            <person name="Peng R."/>
            <person name="Blom J."/>
            <person name="Li Y.-Z."/>
        </authorList>
    </citation>
    <scope>NUCLEOTIDE SEQUENCE [LARGE SCALE GENOMIC DNA]</scope>
    <source>
        <strain evidence="2 3">So0011-07</strain>
    </source>
</reference>
<sequence>MWSSTTPEARKEQLARLARAQARGSLLWWVVRYANVQRALVKMSAWAEALSATEREDNDVWVRAIPVDREVDKRRAHLALLGTVVFVLGALCGVALAILRLR</sequence>
<keyword evidence="1" id="KW-1133">Transmembrane helix</keyword>
<evidence type="ECO:0000256" key="1">
    <source>
        <dbReference type="SAM" id="Phobius"/>
    </source>
</evidence>